<sequence length="89" mass="10639">MIDNNSLLLMLSQLCTEFEQRDKWLVIGQNTTSKYELRCDRKLVCTVLHYHLMIMSERDEISFILLNNRKMRNNTEKCDQDEEVKVESP</sequence>
<dbReference type="AlphaFoldDB" id="A0A8R1TTN3"/>
<accession>A0A8R1TTN3</accession>
<reference evidence="2" key="1">
    <citation type="submission" date="2013-10" db="EMBL/GenBank/DDBJ databases">
        <title>Genome sequencing of Onchocerca volvulus.</title>
        <authorList>
            <person name="Cotton J."/>
            <person name="Tsai J."/>
            <person name="Stanley E."/>
            <person name="Tracey A."/>
            <person name="Holroyd N."/>
            <person name="Lustigman S."/>
            <person name="Berriman M."/>
        </authorList>
    </citation>
    <scope>NUCLEOTIDE SEQUENCE</scope>
</reference>
<dbReference type="EMBL" id="CMVM020000127">
    <property type="status" value="NOT_ANNOTATED_CDS"/>
    <property type="molecule type" value="Genomic_DNA"/>
</dbReference>
<proteinExistence type="predicted"/>
<reference evidence="1" key="2">
    <citation type="submission" date="2022-06" db="UniProtKB">
        <authorList>
            <consortium name="EnsemblMetazoa"/>
        </authorList>
    </citation>
    <scope>IDENTIFICATION</scope>
</reference>
<protein>
    <submittedName>
        <fullName evidence="1">Uncharacterized protein</fullName>
    </submittedName>
</protein>
<evidence type="ECO:0000313" key="2">
    <source>
        <dbReference type="Proteomes" id="UP000024404"/>
    </source>
</evidence>
<dbReference type="Proteomes" id="UP000024404">
    <property type="component" value="Unassembled WGS sequence"/>
</dbReference>
<dbReference type="EnsemblMetazoa" id="OVOC4105.1">
    <property type="protein sequence ID" value="OVOC4105.1"/>
    <property type="gene ID" value="WBGene00240914"/>
</dbReference>
<organism evidence="1 2">
    <name type="scientific">Onchocerca volvulus</name>
    <dbReference type="NCBI Taxonomy" id="6282"/>
    <lineage>
        <taxon>Eukaryota</taxon>
        <taxon>Metazoa</taxon>
        <taxon>Ecdysozoa</taxon>
        <taxon>Nematoda</taxon>
        <taxon>Chromadorea</taxon>
        <taxon>Rhabditida</taxon>
        <taxon>Spirurina</taxon>
        <taxon>Spiruromorpha</taxon>
        <taxon>Filarioidea</taxon>
        <taxon>Onchocercidae</taxon>
        <taxon>Onchocerca</taxon>
    </lineage>
</organism>
<name>A0A8R1TTN3_ONCVO</name>
<evidence type="ECO:0000313" key="1">
    <source>
        <dbReference type="EnsemblMetazoa" id="OVOC4105.1"/>
    </source>
</evidence>
<keyword evidence="2" id="KW-1185">Reference proteome</keyword>